<comment type="caution">
    <text evidence="2">The sequence shown here is derived from an EMBL/GenBank/DDBJ whole genome shotgun (WGS) entry which is preliminary data.</text>
</comment>
<evidence type="ECO:0000313" key="3">
    <source>
        <dbReference type="Proteomes" id="UP000266441"/>
    </source>
</evidence>
<keyword evidence="1" id="KW-0812">Transmembrane</keyword>
<organism evidence="2 3">
    <name type="scientific">Mariniphaga sediminis</name>
    <dbReference type="NCBI Taxonomy" id="1628158"/>
    <lineage>
        <taxon>Bacteria</taxon>
        <taxon>Pseudomonadati</taxon>
        <taxon>Bacteroidota</taxon>
        <taxon>Bacteroidia</taxon>
        <taxon>Marinilabiliales</taxon>
        <taxon>Prolixibacteraceae</taxon>
        <taxon>Mariniphaga</taxon>
    </lineage>
</organism>
<dbReference type="AlphaFoldDB" id="A0A399D100"/>
<proteinExistence type="predicted"/>
<evidence type="ECO:0000256" key="1">
    <source>
        <dbReference type="SAM" id="Phobius"/>
    </source>
</evidence>
<keyword evidence="3" id="KW-1185">Reference proteome</keyword>
<name>A0A399D100_9BACT</name>
<feature type="transmembrane region" description="Helical" evidence="1">
    <location>
        <begin position="15"/>
        <end position="35"/>
    </location>
</feature>
<evidence type="ECO:0000313" key="2">
    <source>
        <dbReference type="EMBL" id="RIH65103.1"/>
    </source>
</evidence>
<dbReference type="Proteomes" id="UP000266441">
    <property type="component" value="Unassembled WGS sequence"/>
</dbReference>
<protein>
    <submittedName>
        <fullName evidence="2">Uncharacterized protein</fullName>
    </submittedName>
</protein>
<accession>A0A399D100</accession>
<reference evidence="2 3" key="1">
    <citation type="journal article" date="2015" name="Int. J. Syst. Evol. Microbiol.">
        <title>Mariniphaga sediminis sp. nov., isolated from coastal sediment.</title>
        <authorList>
            <person name="Wang F.Q."/>
            <person name="Shen Q.Y."/>
            <person name="Chen G.J."/>
            <person name="Du Z.J."/>
        </authorList>
    </citation>
    <scope>NUCLEOTIDE SEQUENCE [LARGE SCALE GENOMIC DNA]</scope>
    <source>
        <strain evidence="2 3">SY21</strain>
    </source>
</reference>
<gene>
    <name evidence="2" type="ORF">D1164_10985</name>
</gene>
<dbReference type="EMBL" id="QWET01000007">
    <property type="protein sequence ID" value="RIH65103.1"/>
    <property type="molecule type" value="Genomic_DNA"/>
</dbReference>
<sequence>MQQLFVSKSVGQHFVLSQHSVFVFSVTFWSFIPAYTASEVTKATKTMITIFFIVVKILGFRQYHPYVYDVEI</sequence>
<keyword evidence="1" id="KW-0472">Membrane</keyword>
<keyword evidence="1" id="KW-1133">Transmembrane helix</keyword>